<keyword evidence="2" id="KW-1185">Reference proteome</keyword>
<dbReference type="RefSeq" id="WP_046576402.1">
    <property type="nucleotide sequence ID" value="NZ_CP010429.1"/>
</dbReference>
<accession>A0A0E3ZX57</accession>
<proteinExistence type="predicted"/>
<sequence length="291" mass="32283">MFIYTHIFCWNLFFSSCKSFKTEFKQARLLKNDTLLAWTKHQFGGDGGLGAYRTIDVVKVQIKEDLEGLFLTVIDKNDIEGIQDDNPTATQSNSAKIEFLKEKKIKTPDLSGSFSETKGATIPPNFFFNTSDERVYFGFKNRTLRYRQLRPYVQAMATAFKHRGKVGNVQAQFESGLSGALAGGLKHSWNKFTGTKNALGFSTISKSLAGGVLVGLSTADINAKSTQQRVDDANATKNLTFPVGAHIVVGYNNINFGIAAGQDIIIGSNCEKWNYHGQWWWGVLVGLDIIK</sequence>
<dbReference type="Proteomes" id="UP000033054">
    <property type="component" value="Chromosome"/>
</dbReference>
<organism evidence="1 2">
    <name type="scientific">Spirosoma radiotolerans</name>
    <dbReference type="NCBI Taxonomy" id="1379870"/>
    <lineage>
        <taxon>Bacteria</taxon>
        <taxon>Pseudomonadati</taxon>
        <taxon>Bacteroidota</taxon>
        <taxon>Cytophagia</taxon>
        <taxon>Cytophagales</taxon>
        <taxon>Cytophagaceae</taxon>
        <taxon>Spirosoma</taxon>
    </lineage>
</organism>
<evidence type="ECO:0000313" key="1">
    <source>
        <dbReference type="EMBL" id="AKD56955.1"/>
    </source>
</evidence>
<dbReference type="PATRIC" id="fig|1379870.5.peg.4450"/>
<protein>
    <submittedName>
        <fullName evidence="1">Uncharacterized protein</fullName>
    </submittedName>
</protein>
<dbReference type="AlphaFoldDB" id="A0A0E3ZX57"/>
<gene>
    <name evidence="1" type="ORF">SD10_20660</name>
</gene>
<dbReference type="EMBL" id="CP010429">
    <property type="protein sequence ID" value="AKD56955.1"/>
    <property type="molecule type" value="Genomic_DNA"/>
</dbReference>
<dbReference type="OrthoDB" id="836926at2"/>
<dbReference type="STRING" id="1379870.SD10_20660"/>
<name>A0A0E3ZX57_9BACT</name>
<reference evidence="1 2" key="1">
    <citation type="journal article" date="2014" name="Curr. Microbiol.">
        <title>Spirosoma radiotolerans sp. nov., a gamma-radiation-resistant bacterium isolated from gamma ray-irradiated soil.</title>
        <authorList>
            <person name="Lee J.J."/>
            <person name="Srinivasan S."/>
            <person name="Lim S."/>
            <person name="Joe M."/>
            <person name="Im S."/>
            <person name="Bae S.I."/>
            <person name="Park K.R."/>
            <person name="Han J.H."/>
            <person name="Park S.H."/>
            <person name="Joo B.M."/>
            <person name="Park S.J."/>
            <person name="Kim M.K."/>
        </authorList>
    </citation>
    <scope>NUCLEOTIDE SEQUENCE [LARGE SCALE GENOMIC DNA]</scope>
    <source>
        <strain evidence="1 2">DG5A</strain>
    </source>
</reference>
<evidence type="ECO:0000313" key="2">
    <source>
        <dbReference type="Proteomes" id="UP000033054"/>
    </source>
</evidence>
<dbReference type="HOGENOM" id="CLU_956161_0_0_10"/>
<dbReference type="KEGG" id="srd:SD10_20660"/>